<dbReference type="EMBL" id="HBHT01036326">
    <property type="protein sequence ID" value="CAD9989503.1"/>
    <property type="molecule type" value="Transcribed_RNA"/>
</dbReference>
<organism evidence="1">
    <name type="scientific">Entomoneis paludosa</name>
    <dbReference type="NCBI Taxonomy" id="265537"/>
    <lineage>
        <taxon>Eukaryota</taxon>
        <taxon>Sar</taxon>
        <taxon>Stramenopiles</taxon>
        <taxon>Ochrophyta</taxon>
        <taxon>Bacillariophyta</taxon>
        <taxon>Bacillariophyceae</taxon>
        <taxon>Bacillariophycidae</taxon>
        <taxon>Entomoneidaceae</taxon>
        <taxon>Entomoneis</taxon>
    </lineage>
</organism>
<sequence length="235" mass="26525">MKQPWDPNLPFESVIDQLEEAQDYAEAGNQPFTDVQILNTAYTLVYKTSLFFDDIKRWNAKPVGDKTFDNFKAHMMEAQLQLRLQQQTAQQSGFGSANFLSGMYCQPAEHQENPNPFEAMINMANAATNDNRKALGKLTNTMELMQAKVAEKDTRINDLLQAMQLSLSNTNDKRTKKSPRTDQGSYCHTHGYLCHKLHNSANCCFPKPGQIKEAIRTDNMGGNQEGKPVDVDSQQ</sequence>
<accession>A0A6U3E495</accession>
<protein>
    <submittedName>
        <fullName evidence="1">Uncharacterized protein</fullName>
    </submittedName>
</protein>
<reference evidence="1" key="1">
    <citation type="submission" date="2021-01" db="EMBL/GenBank/DDBJ databases">
        <authorList>
            <person name="Corre E."/>
            <person name="Pelletier E."/>
            <person name="Niang G."/>
            <person name="Scheremetjew M."/>
            <person name="Finn R."/>
            <person name="Kale V."/>
            <person name="Holt S."/>
            <person name="Cochrane G."/>
            <person name="Meng A."/>
            <person name="Brown T."/>
            <person name="Cohen L."/>
        </authorList>
    </citation>
    <scope>NUCLEOTIDE SEQUENCE</scope>
    <source>
        <strain evidence="1">CCMP125</strain>
    </source>
</reference>
<dbReference type="EMBL" id="HBHT01036325">
    <property type="protein sequence ID" value="CAD9989501.1"/>
    <property type="molecule type" value="Transcribed_RNA"/>
</dbReference>
<dbReference type="AlphaFoldDB" id="A0A6U3E495"/>
<evidence type="ECO:0000313" key="1">
    <source>
        <dbReference type="EMBL" id="CAD9989501.1"/>
    </source>
</evidence>
<evidence type="ECO:0000313" key="2">
    <source>
        <dbReference type="EMBL" id="CAD9989503.1"/>
    </source>
</evidence>
<name>A0A6U3E495_9STRA</name>
<proteinExistence type="predicted"/>
<gene>
    <name evidence="1" type="ORF">APAL1065_LOCUS24404</name>
    <name evidence="2" type="ORF">APAL1065_LOCUS24405</name>
</gene>